<dbReference type="Proteomes" id="UP001529510">
    <property type="component" value="Unassembled WGS sequence"/>
</dbReference>
<organism evidence="1 2">
    <name type="scientific">Cirrhinus mrigala</name>
    <name type="common">Mrigala</name>
    <dbReference type="NCBI Taxonomy" id="683832"/>
    <lineage>
        <taxon>Eukaryota</taxon>
        <taxon>Metazoa</taxon>
        <taxon>Chordata</taxon>
        <taxon>Craniata</taxon>
        <taxon>Vertebrata</taxon>
        <taxon>Euteleostomi</taxon>
        <taxon>Actinopterygii</taxon>
        <taxon>Neopterygii</taxon>
        <taxon>Teleostei</taxon>
        <taxon>Ostariophysi</taxon>
        <taxon>Cypriniformes</taxon>
        <taxon>Cyprinidae</taxon>
        <taxon>Labeoninae</taxon>
        <taxon>Labeonini</taxon>
        <taxon>Cirrhinus</taxon>
    </lineage>
</organism>
<evidence type="ECO:0008006" key="3">
    <source>
        <dbReference type="Google" id="ProtNLM"/>
    </source>
</evidence>
<reference evidence="1 2" key="1">
    <citation type="submission" date="2024-05" db="EMBL/GenBank/DDBJ databases">
        <title>Genome sequencing and assembly of Indian major carp, Cirrhinus mrigala (Hamilton, 1822).</title>
        <authorList>
            <person name="Mohindra V."/>
            <person name="Chowdhury L.M."/>
            <person name="Lal K."/>
            <person name="Jena J.K."/>
        </authorList>
    </citation>
    <scope>NUCLEOTIDE SEQUENCE [LARGE SCALE GENOMIC DNA]</scope>
    <source>
        <strain evidence="1">CM1030</strain>
        <tissue evidence="1">Blood</tissue>
    </source>
</reference>
<evidence type="ECO:0000313" key="2">
    <source>
        <dbReference type="Proteomes" id="UP001529510"/>
    </source>
</evidence>
<evidence type="ECO:0000313" key="1">
    <source>
        <dbReference type="EMBL" id="KAL0170807.1"/>
    </source>
</evidence>
<feature type="non-terminal residue" evidence="1">
    <location>
        <position position="1"/>
    </location>
</feature>
<accession>A0ABD0P9R4</accession>
<feature type="non-terminal residue" evidence="1">
    <location>
        <position position="98"/>
    </location>
</feature>
<name>A0ABD0P9R4_CIRMR</name>
<sequence length="98" mass="11129">PAERNYDIDNRELLAVRLALGDPSWSGRTIKTWNTSHQARWALFFNRFNFTLSYRPGSKNTKPDALSRLFEVPETVLAADAILPKGVVVGAIVWDIER</sequence>
<gene>
    <name evidence="1" type="ORF">M9458_035403</name>
</gene>
<comment type="caution">
    <text evidence="1">The sequence shown here is derived from an EMBL/GenBank/DDBJ whole genome shotgun (WGS) entry which is preliminary data.</text>
</comment>
<dbReference type="EMBL" id="JAMKFB020000017">
    <property type="protein sequence ID" value="KAL0170807.1"/>
    <property type="molecule type" value="Genomic_DNA"/>
</dbReference>
<keyword evidence="2" id="KW-1185">Reference proteome</keyword>
<dbReference type="AlphaFoldDB" id="A0ABD0P9R4"/>
<proteinExistence type="predicted"/>
<protein>
    <recommendedName>
        <fullName evidence="3">Reverse transcriptase RNase H-like domain-containing protein</fullName>
    </recommendedName>
</protein>